<name>A0A4C1VFP2_EUMVA</name>
<evidence type="ECO:0000313" key="1">
    <source>
        <dbReference type="EMBL" id="GBP36794.1"/>
    </source>
</evidence>
<dbReference type="Proteomes" id="UP000299102">
    <property type="component" value="Unassembled WGS sequence"/>
</dbReference>
<proteinExistence type="predicted"/>
<keyword evidence="2" id="KW-1185">Reference proteome</keyword>
<protein>
    <submittedName>
        <fullName evidence="1">Uncharacterized protein</fullName>
    </submittedName>
</protein>
<dbReference type="EMBL" id="BGZK01000323">
    <property type="protein sequence ID" value="GBP36794.1"/>
    <property type="molecule type" value="Genomic_DNA"/>
</dbReference>
<dbReference type="AlphaFoldDB" id="A0A4C1VFP2"/>
<organism evidence="1 2">
    <name type="scientific">Eumeta variegata</name>
    <name type="common">Bagworm moth</name>
    <name type="synonym">Eumeta japonica</name>
    <dbReference type="NCBI Taxonomy" id="151549"/>
    <lineage>
        <taxon>Eukaryota</taxon>
        <taxon>Metazoa</taxon>
        <taxon>Ecdysozoa</taxon>
        <taxon>Arthropoda</taxon>
        <taxon>Hexapoda</taxon>
        <taxon>Insecta</taxon>
        <taxon>Pterygota</taxon>
        <taxon>Neoptera</taxon>
        <taxon>Endopterygota</taxon>
        <taxon>Lepidoptera</taxon>
        <taxon>Glossata</taxon>
        <taxon>Ditrysia</taxon>
        <taxon>Tineoidea</taxon>
        <taxon>Psychidae</taxon>
        <taxon>Oiketicinae</taxon>
        <taxon>Eumeta</taxon>
    </lineage>
</organism>
<accession>A0A4C1VFP2</accession>
<sequence>MSRPLRSRCKRTPEVSRLIASSRPKTSRWAPAPRPGRAAGRCNRFRAEWRARSLAFVRLLIETIRCAGGQCRVVRLVCTLLMQVGGARGRGALGGAGAPRPAAGPPARGALASLSSGRLAGVDTSRTLSSRAYVYDYDSVIRNII</sequence>
<reference evidence="1 2" key="1">
    <citation type="journal article" date="2019" name="Commun. Biol.">
        <title>The bagworm genome reveals a unique fibroin gene that provides high tensile strength.</title>
        <authorList>
            <person name="Kono N."/>
            <person name="Nakamura H."/>
            <person name="Ohtoshi R."/>
            <person name="Tomita M."/>
            <person name="Numata K."/>
            <person name="Arakawa K."/>
        </authorList>
    </citation>
    <scope>NUCLEOTIDE SEQUENCE [LARGE SCALE GENOMIC DNA]</scope>
</reference>
<comment type="caution">
    <text evidence="1">The sequence shown here is derived from an EMBL/GenBank/DDBJ whole genome shotgun (WGS) entry which is preliminary data.</text>
</comment>
<evidence type="ECO:0000313" key="2">
    <source>
        <dbReference type="Proteomes" id="UP000299102"/>
    </source>
</evidence>
<gene>
    <name evidence="1" type="ORF">EVAR_28135_1</name>
</gene>